<organism evidence="2 3">
    <name type="scientific">Brassica napus</name>
    <name type="common">Rape</name>
    <dbReference type="NCBI Taxonomy" id="3708"/>
    <lineage>
        <taxon>Eukaryota</taxon>
        <taxon>Viridiplantae</taxon>
        <taxon>Streptophyta</taxon>
        <taxon>Embryophyta</taxon>
        <taxon>Tracheophyta</taxon>
        <taxon>Spermatophyta</taxon>
        <taxon>Magnoliopsida</taxon>
        <taxon>eudicotyledons</taxon>
        <taxon>Gunneridae</taxon>
        <taxon>Pentapetalae</taxon>
        <taxon>rosids</taxon>
        <taxon>malvids</taxon>
        <taxon>Brassicales</taxon>
        <taxon>Brassicaceae</taxon>
        <taxon>Brassiceae</taxon>
        <taxon>Brassica</taxon>
    </lineage>
</organism>
<reference evidence="2 3" key="1">
    <citation type="submission" date="2021-05" db="EMBL/GenBank/DDBJ databases">
        <title>Genome Assembly of Synthetic Allotetraploid Brassica napus Reveals Homoeologous Exchanges between Subgenomes.</title>
        <authorList>
            <person name="Davis J.T."/>
        </authorList>
    </citation>
    <scope>NUCLEOTIDE SEQUENCE [LARGE SCALE GENOMIC DNA]</scope>
    <source>
        <strain evidence="3">cv. Da-Ae</strain>
        <tissue evidence="2">Seedling</tissue>
    </source>
</reference>
<evidence type="ECO:0000313" key="3">
    <source>
        <dbReference type="Proteomes" id="UP000824890"/>
    </source>
</evidence>
<feature type="compositionally biased region" description="Basic residues" evidence="1">
    <location>
        <begin position="244"/>
        <end position="271"/>
    </location>
</feature>
<gene>
    <name evidence="2" type="ORF">HID58_054778</name>
</gene>
<dbReference type="Proteomes" id="UP000824890">
    <property type="component" value="Unassembled WGS sequence"/>
</dbReference>
<feature type="compositionally biased region" description="Polar residues" evidence="1">
    <location>
        <begin position="31"/>
        <end position="50"/>
    </location>
</feature>
<feature type="region of interest" description="Disordered" evidence="1">
    <location>
        <begin position="145"/>
        <end position="189"/>
    </location>
</feature>
<sequence length="297" mass="33291">MSASASQPVLRSLSTEHEEEEKTEKSSKKSPANSFLKSPPKSLSQANSKTVVKDLVPDDLSAIFDVQISKLVDAIVQQLRGVSDLVSDKAIDPSNKKMIDAPSSDPSSVRKTVIDDLLLDPSSVNKRRSYKEEDLARKKLVEEEEASIQRGQHGQEVKVNGVKKPTRKESEAKNKKNCLQEGDMKKVKEDQGSYGSRWMFLAMKDGGDQQQLNNEANEVQIHVKAQRIKESKANKAKVMVWRVRGNKLVKKKTGPKGSRRKREGAIRRHGSRTRDEVWSSRSSQGQKSTGMVRRQRS</sequence>
<feature type="compositionally biased region" description="Basic and acidic residues" evidence="1">
    <location>
        <begin position="14"/>
        <end position="27"/>
    </location>
</feature>
<proteinExistence type="predicted"/>
<feature type="region of interest" description="Disordered" evidence="1">
    <location>
        <begin position="88"/>
        <end position="109"/>
    </location>
</feature>
<accession>A0ABQ8AIH9</accession>
<comment type="caution">
    <text evidence="2">The sequence shown here is derived from an EMBL/GenBank/DDBJ whole genome shotgun (WGS) entry which is preliminary data.</text>
</comment>
<feature type="region of interest" description="Disordered" evidence="1">
    <location>
        <begin position="1"/>
        <end position="51"/>
    </location>
</feature>
<evidence type="ECO:0000313" key="2">
    <source>
        <dbReference type="EMBL" id="KAH0892349.1"/>
    </source>
</evidence>
<feature type="region of interest" description="Disordered" evidence="1">
    <location>
        <begin position="244"/>
        <end position="297"/>
    </location>
</feature>
<feature type="compositionally biased region" description="Basic and acidic residues" evidence="1">
    <location>
        <begin position="88"/>
        <end position="99"/>
    </location>
</feature>
<feature type="compositionally biased region" description="Polar residues" evidence="1">
    <location>
        <begin position="1"/>
        <end position="13"/>
    </location>
</feature>
<name>A0ABQ8AIH9_BRANA</name>
<feature type="compositionally biased region" description="Polar residues" evidence="1">
    <location>
        <begin position="279"/>
        <end position="289"/>
    </location>
</feature>
<keyword evidence="3" id="KW-1185">Reference proteome</keyword>
<dbReference type="EMBL" id="JAGKQM010000013">
    <property type="protein sequence ID" value="KAH0892349.1"/>
    <property type="molecule type" value="Genomic_DNA"/>
</dbReference>
<protein>
    <submittedName>
        <fullName evidence="2">Uncharacterized protein</fullName>
    </submittedName>
</protein>
<evidence type="ECO:0000256" key="1">
    <source>
        <dbReference type="SAM" id="MobiDB-lite"/>
    </source>
</evidence>